<dbReference type="EMBL" id="BAAAON010000003">
    <property type="protein sequence ID" value="GAA2177504.1"/>
    <property type="molecule type" value="Genomic_DNA"/>
</dbReference>
<evidence type="ECO:0000313" key="1">
    <source>
        <dbReference type="EMBL" id="GAA2177504.1"/>
    </source>
</evidence>
<dbReference type="Gene3D" id="3.30.70.1520">
    <property type="entry name" value="Heterotetrameric sarcosine oxidase"/>
    <property type="match status" value="1"/>
</dbReference>
<keyword evidence="2" id="KW-1185">Reference proteome</keyword>
<proteinExistence type="predicted"/>
<protein>
    <submittedName>
        <fullName evidence="1">Sarcosine oxidase subunit gamma</fullName>
    </submittedName>
</protein>
<dbReference type="SUPFAM" id="SSF103025">
    <property type="entry name" value="Folate-binding domain"/>
    <property type="match status" value="1"/>
</dbReference>
<dbReference type="InterPro" id="IPR006280">
    <property type="entry name" value="SoxG_het"/>
</dbReference>
<comment type="caution">
    <text evidence="1">The sequence shown here is derived from an EMBL/GenBank/DDBJ whole genome shotgun (WGS) entry which is preliminary data.</text>
</comment>
<dbReference type="Proteomes" id="UP001500974">
    <property type="component" value="Unassembled WGS sequence"/>
</dbReference>
<accession>A0ABN3B054</accession>
<dbReference type="Gene3D" id="3.30.1360.120">
    <property type="entry name" value="Probable tRNA modification gtpase trme, domain 1"/>
    <property type="match status" value="1"/>
</dbReference>
<dbReference type="InterPro" id="IPR007375">
    <property type="entry name" value="SoxG"/>
</dbReference>
<gene>
    <name evidence="1" type="ORF">GCM10009784_28450</name>
</gene>
<organism evidence="1 2">
    <name type="scientific">Arthrobacter parietis</name>
    <dbReference type="NCBI Taxonomy" id="271434"/>
    <lineage>
        <taxon>Bacteria</taxon>
        <taxon>Bacillati</taxon>
        <taxon>Actinomycetota</taxon>
        <taxon>Actinomycetes</taxon>
        <taxon>Micrococcales</taxon>
        <taxon>Micrococcaceae</taxon>
        <taxon>Arthrobacter</taxon>
    </lineage>
</organism>
<dbReference type="RefSeq" id="WP_346028690.1">
    <property type="nucleotide sequence ID" value="NZ_BAAAON010000003.1"/>
</dbReference>
<sequence length="210" mass="22334">MAEQVIITSPLDTREGTEQLRRSPLAHLEERLRAGTNQGAELHEVRFLTMVGLRADPASEAGEALATAVGAPLPARCGQVSGSPDGTAIFWQGPDEFLLVAPDGSDVGKELATALGDAPGAVVDLSANRTTLELSGPSARKVLEKGCPLDLHPRVFKPGTAVSTLLGPVPVLLWQLDETTYRIMPRASFAEYVARWLLDAMAEFASPEVP</sequence>
<dbReference type="NCBIfam" id="TIGR01375">
    <property type="entry name" value="soxG"/>
    <property type="match status" value="1"/>
</dbReference>
<dbReference type="InterPro" id="IPR027266">
    <property type="entry name" value="TrmE/GcvT-like"/>
</dbReference>
<dbReference type="Pfam" id="PF04268">
    <property type="entry name" value="SoxG"/>
    <property type="match status" value="1"/>
</dbReference>
<name>A0ABN3B054_9MICC</name>
<evidence type="ECO:0000313" key="2">
    <source>
        <dbReference type="Proteomes" id="UP001500974"/>
    </source>
</evidence>
<reference evidence="1 2" key="1">
    <citation type="journal article" date="2019" name="Int. J. Syst. Evol. Microbiol.">
        <title>The Global Catalogue of Microorganisms (GCM) 10K type strain sequencing project: providing services to taxonomists for standard genome sequencing and annotation.</title>
        <authorList>
            <consortium name="The Broad Institute Genomics Platform"/>
            <consortium name="The Broad Institute Genome Sequencing Center for Infectious Disease"/>
            <person name="Wu L."/>
            <person name="Ma J."/>
        </authorList>
    </citation>
    <scope>NUCLEOTIDE SEQUENCE [LARGE SCALE GENOMIC DNA]</scope>
    <source>
        <strain evidence="1 2">JCM 14917</strain>
    </source>
</reference>